<keyword evidence="2" id="KW-0012">Acyltransferase</keyword>
<dbReference type="InterPro" id="IPR000182">
    <property type="entry name" value="GNAT_dom"/>
</dbReference>
<evidence type="ECO:0000259" key="3">
    <source>
        <dbReference type="PROSITE" id="PS51186"/>
    </source>
</evidence>
<dbReference type="AlphaFoldDB" id="A0A1F6G6A1"/>
<protein>
    <recommendedName>
        <fullName evidence="3">N-acetyltransferase domain-containing protein</fullName>
    </recommendedName>
</protein>
<name>A0A1F6G6A1_9PROT</name>
<comment type="caution">
    <text evidence="4">The sequence shown here is derived from an EMBL/GenBank/DDBJ whole genome shotgun (WGS) entry which is preliminary data.</text>
</comment>
<dbReference type="Gene3D" id="3.40.630.30">
    <property type="match status" value="1"/>
</dbReference>
<dbReference type="SUPFAM" id="SSF55729">
    <property type="entry name" value="Acyl-CoA N-acyltransferases (Nat)"/>
    <property type="match status" value="1"/>
</dbReference>
<evidence type="ECO:0000313" key="5">
    <source>
        <dbReference type="Proteomes" id="UP000178449"/>
    </source>
</evidence>
<keyword evidence="1" id="KW-0808">Transferase</keyword>
<dbReference type="STRING" id="1817772.A2527_10940"/>
<gene>
    <name evidence="4" type="ORF">A2527_10940</name>
</gene>
<dbReference type="InterPro" id="IPR050832">
    <property type="entry name" value="Bact_Acetyltransf"/>
</dbReference>
<dbReference type="Proteomes" id="UP000178449">
    <property type="component" value="Unassembled WGS sequence"/>
</dbReference>
<dbReference type="PROSITE" id="PS51186">
    <property type="entry name" value="GNAT"/>
    <property type="match status" value="1"/>
</dbReference>
<feature type="domain" description="N-acetyltransferase" evidence="3">
    <location>
        <begin position="1"/>
        <end position="152"/>
    </location>
</feature>
<organism evidence="4 5">
    <name type="scientific">Candidatus Lambdaproteobacteria bacterium RIFOXYD2_FULL_50_16</name>
    <dbReference type="NCBI Taxonomy" id="1817772"/>
    <lineage>
        <taxon>Bacteria</taxon>
        <taxon>Pseudomonadati</taxon>
        <taxon>Pseudomonadota</taxon>
        <taxon>Candidatus Lambdaproteobacteria</taxon>
    </lineage>
</organism>
<dbReference type="GO" id="GO:0016747">
    <property type="term" value="F:acyltransferase activity, transferring groups other than amino-acyl groups"/>
    <property type="evidence" value="ECO:0007669"/>
    <property type="project" value="InterPro"/>
</dbReference>
<accession>A0A1F6G6A1</accession>
<sequence length="152" mass="16961">MKIETAHNSDAPAILALQRLAYQSEAALYPGHQIPALSQSLEELLEEMGQMIFLKALIEGELVGSVRAKLEGPDWQIGRLIVSPKFQGQGIGTALLTTIEMAAPEQATHHVLFTGHLSHRNLELYERRGYQRFDQKTVTLGLDLVFLKKEVK</sequence>
<evidence type="ECO:0000256" key="2">
    <source>
        <dbReference type="ARBA" id="ARBA00023315"/>
    </source>
</evidence>
<dbReference type="PANTHER" id="PTHR43877">
    <property type="entry name" value="AMINOALKYLPHOSPHONATE N-ACETYLTRANSFERASE-RELATED-RELATED"/>
    <property type="match status" value="1"/>
</dbReference>
<dbReference type="CDD" id="cd04301">
    <property type="entry name" value="NAT_SF"/>
    <property type="match status" value="1"/>
</dbReference>
<dbReference type="EMBL" id="MFNE01000046">
    <property type="protein sequence ID" value="OGG93632.1"/>
    <property type="molecule type" value="Genomic_DNA"/>
</dbReference>
<dbReference type="Pfam" id="PF00583">
    <property type="entry name" value="Acetyltransf_1"/>
    <property type="match status" value="1"/>
</dbReference>
<evidence type="ECO:0000313" key="4">
    <source>
        <dbReference type="EMBL" id="OGG93632.1"/>
    </source>
</evidence>
<dbReference type="InterPro" id="IPR016181">
    <property type="entry name" value="Acyl_CoA_acyltransferase"/>
</dbReference>
<reference evidence="4 5" key="1">
    <citation type="journal article" date="2016" name="Nat. Commun.">
        <title>Thousands of microbial genomes shed light on interconnected biogeochemical processes in an aquifer system.</title>
        <authorList>
            <person name="Anantharaman K."/>
            <person name="Brown C.T."/>
            <person name="Hug L.A."/>
            <person name="Sharon I."/>
            <person name="Castelle C.J."/>
            <person name="Probst A.J."/>
            <person name="Thomas B.C."/>
            <person name="Singh A."/>
            <person name="Wilkins M.J."/>
            <person name="Karaoz U."/>
            <person name="Brodie E.L."/>
            <person name="Williams K.H."/>
            <person name="Hubbard S.S."/>
            <person name="Banfield J.F."/>
        </authorList>
    </citation>
    <scope>NUCLEOTIDE SEQUENCE [LARGE SCALE GENOMIC DNA]</scope>
</reference>
<proteinExistence type="predicted"/>
<evidence type="ECO:0000256" key="1">
    <source>
        <dbReference type="ARBA" id="ARBA00022679"/>
    </source>
</evidence>
<dbReference type="PANTHER" id="PTHR43877:SF2">
    <property type="entry name" value="AMINOALKYLPHOSPHONATE N-ACETYLTRANSFERASE-RELATED"/>
    <property type="match status" value="1"/>
</dbReference>